<keyword evidence="1" id="KW-1133">Transmembrane helix</keyword>
<feature type="transmembrane region" description="Helical" evidence="1">
    <location>
        <begin position="25"/>
        <end position="43"/>
    </location>
</feature>
<evidence type="ECO:0000313" key="3">
    <source>
        <dbReference type="EMBL" id="QZO01749.1"/>
    </source>
</evidence>
<dbReference type="EMBL" id="CP081869">
    <property type="protein sequence ID" value="QZO01749.1"/>
    <property type="molecule type" value="Genomic_DNA"/>
</dbReference>
<protein>
    <recommendedName>
        <fullName evidence="2">LysR substrate-binding domain-containing protein</fullName>
    </recommendedName>
</protein>
<keyword evidence="4" id="KW-1185">Reference proteome</keyword>
<dbReference type="Proteomes" id="UP000825701">
    <property type="component" value="Chromosome"/>
</dbReference>
<proteinExistence type="predicted"/>
<feature type="domain" description="LysR substrate-binding" evidence="2">
    <location>
        <begin position="2"/>
        <end position="71"/>
    </location>
</feature>
<dbReference type="Pfam" id="PF03466">
    <property type="entry name" value="LysR_substrate"/>
    <property type="match status" value="1"/>
</dbReference>
<name>A0A9E6RE62_9HYPH</name>
<organism evidence="3 4">
    <name type="scientific">Chenggangzhangella methanolivorans</name>
    <dbReference type="NCBI Taxonomy" id="1437009"/>
    <lineage>
        <taxon>Bacteria</taxon>
        <taxon>Pseudomonadati</taxon>
        <taxon>Pseudomonadota</taxon>
        <taxon>Alphaproteobacteria</taxon>
        <taxon>Hyphomicrobiales</taxon>
        <taxon>Methylopilaceae</taxon>
        <taxon>Chenggangzhangella</taxon>
    </lineage>
</organism>
<dbReference type="Gene3D" id="3.40.190.290">
    <property type="match status" value="1"/>
</dbReference>
<keyword evidence="1" id="KW-0472">Membrane</keyword>
<reference evidence="3" key="1">
    <citation type="submission" date="2021-08" db="EMBL/GenBank/DDBJ databases">
        <authorList>
            <person name="Zhang H."/>
            <person name="Xu M."/>
            <person name="Yu Z."/>
            <person name="Yang L."/>
            <person name="Cai Y."/>
        </authorList>
    </citation>
    <scope>NUCLEOTIDE SEQUENCE</scope>
    <source>
        <strain evidence="3">CHL1</strain>
    </source>
</reference>
<evidence type="ECO:0000313" key="4">
    <source>
        <dbReference type="Proteomes" id="UP000825701"/>
    </source>
</evidence>
<accession>A0A9E6RE62</accession>
<keyword evidence="1" id="KW-0812">Transmembrane</keyword>
<sequence>MVLASNEAVRSAVEAGAGATVLSRLVAKFSIATGALVVVPFQLPTRRFLSLRHRERHVTKATQAFLDMLQDGKT</sequence>
<evidence type="ECO:0000256" key="1">
    <source>
        <dbReference type="SAM" id="Phobius"/>
    </source>
</evidence>
<dbReference type="KEGG" id="cmet:K6K41_10495"/>
<dbReference type="AlphaFoldDB" id="A0A9E6RE62"/>
<gene>
    <name evidence="3" type="ORF">K6K41_10495</name>
</gene>
<dbReference type="InterPro" id="IPR005119">
    <property type="entry name" value="LysR_subst-bd"/>
</dbReference>
<dbReference type="SUPFAM" id="SSF53850">
    <property type="entry name" value="Periplasmic binding protein-like II"/>
    <property type="match status" value="1"/>
</dbReference>
<evidence type="ECO:0000259" key="2">
    <source>
        <dbReference type="Pfam" id="PF03466"/>
    </source>
</evidence>